<evidence type="ECO:0000313" key="9">
    <source>
        <dbReference type="EMBL" id="CAF4479003.1"/>
    </source>
</evidence>
<dbReference type="EMBL" id="CAJOBQ010001133">
    <property type="protein sequence ID" value="CAF4458944.1"/>
    <property type="molecule type" value="Genomic_DNA"/>
</dbReference>
<dbReference type="Proteomes" id="UP000663825">
    <property type="component" value="Unassembled WGS sequence"/>
</dbReference>
<evidence type="ECO:0000313" key="3">
    <source>
        <dbReference type="EMBL" id="CAF3480068.1"/>
    </source>
</evidence>
<evidence type="ECO:0000313" key="4">
    <source>
        <dbReference type="EMBL" id="CAF3671792.1"/>
    </source>
</evidence>
<dbReference type="Proteomes" id="UP000663838">
    <property type="component" value="Unassembled WGS sequence"/>
</dbReference>
<dbReference type="Proteomes" id="UP000663869">
    <property type="component" value="Unassembled WGS sequence"/>
</dbReference>
<organism evidence="7 10">
    <name type="scientific">Rotaria socialis</name>
    <dbReference type="NCBI Taxonomy" id="392032"/>
    <lineage>
        <taxon>Eukaryota</taxon>
        <taxon>Metazoa</taxon>
        <taxon>Spiralia</taxon>
        <taxon>Gnathifera</taxon>
        <taxon>Rotifera</taxon>
        <taxon>Eurotatoria</taxon>
        <taxon>Bdelloidea</taxon>
        <taxon>Philodinida</taxon>
        <taxon>Philodinidae</taxon>
        <taxon>Rotaria</taxon>
    </lineage>
</organism>
<dbReference type="Gene3D" id="3.40.50.1110">
    <property type="entry name" value="SGNH hydrolase"/>
    <property type="match status" value="1"/>
</dbReference>
<reference evidence="7" key="1">
    <citation type="submission" date="2021-02" db="EMBL/GenBank/DDBJ databases">
        <authorList>
            <person name="Nowell W R."/>
        </authorList>
    </citation>
    <scope>NUCLEOTIDE SEQUENCE</scope>
</reference>
<evidence type="ECO:0000313" key="8">
    <source>
        <dbReference type="EMBL" id="CAF4463461.1"/>
    </source>
</evidence>
<gene>
    <name evidence="3" type="ORF">FME351_LOCUS15432</name>
    <name evidence="4" type="ORF">GRG538_LOCUS26427</name>
    <name evidence="6" type="ORF">HFQ381_LOCUS6066</name>
    <name evidence="5" type="ORF">KIK155_LOCUS32933</name>
    <name evidence="1" type="ORF">LUA448_LOCUS12516</name>
    <name evidence="9" type="ORF">QYT958_LOCUS2875</name>
    <name evidence="2" type="ORF">TIS948_LOCUS30172</name>
    <name evidence="8" type="ORF">TOA249_LOCUS323</name>
    <name evidence="7" type="ORF">TSG867_LOCUS17642</name>
</gene>
<name>A0A820SSK9_9BILA</name>
<dbReference type="Proteomes" id="UP000663833">
    <property type="component" value="Unassembled WGS sequence"/>
</dbReference>
<evidence type="ECO:0000313" key="10">
    <source>
        <dbReference type="Proteomes" id="UP000663862"/>
    </source>
</evidence>
<dbReference type="EMBL" id="CAJNYV010006216">
    <property type="protein sequence ID" value="CAF3810003.1"/>
    <property type="molecule type" value="Genomic_DNA"/>
</dbReference>
<dbReference type="AlphaFoldDB" id="A0A820SSK9"/>
<dbReference type="Proteomes" id="UP000663848">
    <property type="component" value="Unassembled WGS sequence"/>
</dbReference>
<dbReference type="EMBL" id="CAJOBR010000193">
    <property type="protein sequence ID" value="CAF4479003.1"/>
    <property type="molecule type" value="Genomic_DNA"/>
</dbReference>
<accession>A0A820SSK9</accession>
<dbReference type="EMBL" id="CAJNYT010004589">
    <property type="protein sequence ID" value="CAF3671792.1"/>
    <property type="molecule type" value="Genomic_DNA"/>
</dbReference>
<evidence type="ECO:0000313" key="2">
    <source>
        <dbReference type="EMBL" id="CAF3428901.1"/>
    </source>
</evidence>
<dbReference type="EMBL" id="CAJNXB010005542">
    <property type="protein sequence ID" value="CAF3428901.1"/>
    <property type="molecule type" value="Genomic_DNA"/>
</dbReference>
<dbReference type="Proteomes" id="UP000663851">
    <property type="component" value="Unassembled WGS sequence"/>
</dbReference>
<evidence type="ECO:0000313" key="6">
    <source>
        <dbReference type="EMBL" id="CAF4178481.1"/>
    </source>
</evidence>
<proteinExistence type="predicted"/>
<dbReference type="Proteomes" id="UP000663872">
    <property type="component" value="Unassembled WGS sequence"/>
</dbReference>
<evidence type="ECO:0000313" key="5">
    <source>
        <dbReference type="EMBL" id="CAF3810003.1"/>
    </source>
</evidence>
<dbReference type="Proteomes" id="UP000663865">
    <property type="component" value="Unassembled WGS sequence"/>
</dbReference>
<sequence>MSISTKPDLSKSYSASSLIETTAISSYTSSAKVITLIIGTNSTRYTVALHIFDQIKYIITMLRENQSHHNEKNKIYIVGTFPCDKTSSELLSYAALEVNINTYNKHLLNLGNIIILNFKIMNHHPSNKYKAQRN</sequence>
<comment type="caution">
    <text evidence="7">The sequence shown here is derived from an EMBL/GenBank/DDBJ whole genome shotgun (WGS) entry which is preliminary data.</text>
</comment>
<evidence type="ECO:0000313" key="7">
    <source>
        <dbReference type="EMBL" id="CAF4458944.1"/>
    </source>
</evidence>
<dbReference type="EMBL" id="CAJNYU010001913">
    <property type="protein sequence ID" value="CAF3480068.1"/>
    <property type="molecule type" value="Genomic_DNA"/>
</dbReference>
<dbReference type="Proteomes" id="UP000663862">
    <property type="component" value="Unassembled WGS sequence"/>
</dbReference>
<dbReference type="EMBL" id="CAJNYD010001532">
    <property type="protein sequence ID" value="CAF3345003.1"/>
    <property type="molecule type" value="Genomic_DNA"/>
</dbReference>
<evidence type="ECO:0000313" key="1">
    <source>
        <dbReference type="EMBL" id="CAF3345003.1"/>
    </source>
</evidence>
<dbReference type="SUPFAM" id="SSF52266">
    <property type="entry name" value="SGNH hydrolase"/>
    <property type="match status" value="1"/>
</dbReference>
<protein>
    <submittedName>
        <fullName evidence="7">Uncharacterized protein</fullName>
    </submittedName>
</protein>
<dbReference type="EMBL" id="CAJOBO010000266">
    <property type="protein sequence ID" value="CAF4178481.1"/>
    <property type="molecule type" value="Genomic_DNA"/>
</dbReference>
<dbReference type="EMBL" id="CAJOBS010000007">
    <property type="protein sequence ID" value="CAF4463461.1"/>
    <property type="molecule type" value="Genomic_DNA"/>
</dbReference>
<dbReference type="InterPro" id="IPR036514">
    <property type="entry name" value="SGNH_hydro_sf"/>
</dbReference>